<reference evidence="2" key="2">
    <citation type="journal article" date="2023" name="Microorganisms">
        <title>Isolation and Genomic Characteristics of Cat-Borne Campylobacter felis sp. nov. and Sheep-Borne Campylobacter ovis sp. nov.</title>
        <authorList>
            <person name="Wang H."/>
            <person name="Li Y."/>
            <person name="Gu Y."/>
            <person name="Zhou G."/>
            <person name="Chen X."/>
            <person name="Zhang X."/>
            <person name="Shao Z."/>
            <person name="Zhang J."/>
            <person name="Zhang M."/>
        </authorList>
    </citation>
    <scope>NUCLEOTIDE SEQUENCE</scope>
    <source>
        <strain evidence="2">PS10</strain>
    </source>
</reference>
<organism evidence="2 3">
    <name type="scientific">Campylobacter gastrosuis</name>
    <dbReference type="NCBI Taxonomy" id="2974576"/>
    <lineage>
        <taxon>Bacteria</taxon>
        <taxon>Pseudomonadati</taxon>
        <taxon>Campylobacterota</taxon>
        <taxon>Epsilonproteobacteria</taxon>
        <taxon>Campylobacterales</taxon>
        <taxon>Campylobacteraceae</taxon>
        <taxon>Campylobacter</taxon>
    </lineage>
</organism>
<protein>
    <submittedName>
        <fullName evidence="2">Uncharacterized protein</fullName>
    </submittedName>
</protein>
<name>A0ABT7HSQ4_9BACT</name>
<sequence length="56" mass="6139">MGGVFAKIRAVLAGIELVVNLFFWLFIVMLAICFGLGVVFVVFYVFFSVINGFVSG</sequence>
<comment type="caution">
    <text evidence="2">The sequence shown here is derived from an EMBL/GenBank/DDBJ whole genome shotgun (WGS) entry which is preliminary data.</text>
</comment>
<gene>
    <name evidence="2" type="ORF">NYG85_11360</name>
</gene>
<accession>A0ABT7HSQ4</accession>
<keyword evidence="1" id="KW-0812">Transmembrane</keyword>
<reference evidence="2" key="1">
    <citation type="submission" date="2022-08" db="EMBL/GenBank/DDBJ databases">
        <authorList>
            <person name="Wang H."/>
        </authorList>
    </citation>
    <scope>NUCLEOTIDE SEQUENCE</scope>
    <source>
        <strain evidence="2">PS10</strain>
    </source>
</reference>
<dbReference type="EMBL" id="JANURM010000029">
    <property type="protein sequence ID" value="MDL0089954.1"/>
    <property type="molecule type" value="Genomic_DNA"/>
</dbReference>
<keyword evidence="3" id="KW-1185">Reference proteome</keyword>
<evidence type="ECO:0000313" key="2">
    <source>
        <dbReference type="EMBL" id="MDL0089954.1"/>
    </source>
</evidence>
<evidence type="ECO:0000313" key="3">
    <source>
        <dbReference type="Proteomes" id="UP001173801"/>
    </source>
</evidence>
<feature type="transmembrane region" description="Helical" evidence="1">
    <location>
        <begin position="21"/>
        <end position="47"/>
    </location>
</feature>
<dbReference type="RefSeq" id="WP_284938738.1">
    <property type="nucleotide sequence ID" value="NZ_JANURM010000029.1"/>
</dbReference>
<proteinExistence type="predicted"/>
<dbReference type="Proteomes" id="UP001173801">
    <property type="component" value="Unassembled WGS sequence"/>
</dbReference>
<evidence type="ECO:0000256" key="1">
    <source>
        <dbReference type="SAM" id="Phobius"/>
    </source>
</evidence>
<keyword evidence="1" id="KW-1133">Transmembrane helix</keyword>
<keyword evidence="1" id="KW-0472">Membrane</keyword>